<reference evidence="1" key="1">
    <citation type="submission" date="2019-11" db="EMBL/GenBank/DDBJ databases">
        <title>Nori genome reveals adaptations in red seaweeds to the harsh intertidal environment.</title>
        <authorList>
            <person name="Wang D."/>
            <person name="Mao Y."/>
        </authorList>
    </citation>
    <scope>NUCLEOTIDE SEQUENCE</scope>
    <source>
        <tissue evidence="1">Gametophyte</tissue>
    </source>
</reference>
<name>A0ACC3C863_PYRYE</name>
<comment type="caution">
    <text evidence="1">The sequence shown here is derived from an EMBL/GenBank/DDBJ whole genome shotgun (WGS) entry which is preliminary data.</text>
</comment>
<proteinExistence type="predicted"/>
<accession>A0ACC3C863</accession>
<evidence type="ECO:0000313" key="1">
    <source>
        <dbReference type="EMBL" id="KAK1866068.1"/>
    </source>
</evidence>
<keyword evidence="2" id="KW-1185">Reference proteome</keyword>
<gene>
    <name evidence="1" type="ORF">I4F81_008588</name>
</gene>
<sequence length="1067" mass="102654">MPPLPPAPAPRTTYAPTRTGVPLSYTHGRLGAAGAAAAGAALTAVDAAAHSLVPVTPAAYLPPADDDDDADDAATVSAVAGGLAVGVVVGAFRSGLVEVWRRAPSGGAAGAAGRCDAPALPPAAVRRALGRLPTLGSDGAGGGDGGGPDGNGGDDGDGDDADDVVEEAGVPRSDWTLTRRWRPLENGVVNAVSLDASASLLLLAFPTGAVRVWDLTTHHPTHVFQVAAAAATPVTVASFVYPSGGAEGGELPVAVVGTAGGAVVVLDLITRRSRVLSTGSRGAAAAANGGGEAGGGGDGGGGGGGGHVAAVSGVATAGGGRFATVGADGLMCVWDIAGGAVVVATAGERLAAVVAARPGLLLTGGEGGVVRAWAVGAKGGARELHAAATTLPRAGAAGAAGAAGDAVPPPDEDDAVDHAVVDMVLLPGGSELLVAMADQTLVFVDVTAAAGAAAPALAVGTVLTGNLDEIYDVRVLDGGHGDVVVASNSPAVRVFSPPSAAADLTSPSATGVWRVSGLLVGHTGIVLAVDAAPGWVASAGRDRTARLWRQPVAAAGAAAAPSAAPVAWECVATAAGHTDTVGAVVLSRPLTKAAAAAAASAAGPAAAGAPPAGSYLVTAAADRTLKRWNLRGVGKRAAAAAKGGGGTPARPGSDTPAKLTAAWTVVAHAGDINAVAVSPDNATLATASADRSAKLWAASSGALVATCVGHKRGVFAVAFSPVDRVLATAGADATVRLWSASSGAPLRTLEGHTGPALRVSWATAGSQLLSSDAGGGLRLWAARLGVGVSAWDAAAGAAWALGTVADGAAVVSGGVDGALRVWADVSAAVAAAAAARADAVTSAVAGVEAAARRRQWGRAARGAVEVELPRKLKAVVLDLLAVCAAAGDEGGSLCGTAAAEMDALVRAVLGPLPPRPPPASLFPPTAGDGGDSDGILDGVDPAVAAMAADAAADAADAGALPPRAGRRLASLLAAAREWAAGGGPPSAAAAAAVLAAVLRVLPAGALAAGVPGGRALAEGLAAHGGRHAARLRRVGLGLAFVDYTLDAARAGGGGGGGRPRQRRAPRR</sequence>
<dbReference type="Proteomes" id="UP000798662">
    <property type="component" value="Chromosome 2"/>
</dbReference>
<organism evidence="1 2">
    <name type="scientific">Pyropia yezoensis</name>
    <name type="common">Susabi-nori</name>
    <name type="synonym">Porphyra yezoensis</name>
    <dbReference type="NCBI Taxonomy" id="2788"/>
    <lineage>
        <taxon>Eukaryota</taxon>
        <taxon>Rhodophyta</taxon>
        <taxon>Bangiophyceae</taxon>
        <taxon>Bangiales</taxon>
        <taxon>Bangiaceae</taxon>
        <taxon>Pyropia</taxon>
    </lineage>
</organism>
<dbReference type="EMBL" id="CM020619">
    <property type="protein sequence ID" value="KAK1866068.1"/>
    <property type="molecule type" value="Genomic_DNA"/>
</dbReference>
<protein>
    <submittedName>
        <fullName evidence="1">Uncharacterized protein</fullName>
    </submittedName>
</protein>
<evidence type="ECO:0000313" key="2">
    <source>
        <dbReference type="Proteomes" id="UP000798662"/>
    </source>
</evidence>